<dbReference type="InterPro" id="IPR009100">
    <property type="entry name" value="AcylCoA_DH/oxidase_NM_dom_sf"/>
</dbReference>
<dbReference type="AlphaFoldDB" id="A0A420EVT7"/>
<feature type="region of interest" description="Disordered" evidence="6">
    <location>
        <begin position="114"/>
        <end position="149"/>
    </location>
</feature>
<protein>
    <submittedName>
        <fullName evidence="8">Acyl-CoA dehydrogenase</fullName>
    </submittedName>
</protein>
<sequence>MDFALTGEQEALRDTAAKYLADGRASAGSGQAWADAVGLGWLDPELGTVELALIAEQLGRAGSPLPWWATVGLAAPALGAAGRPVRRPATLAWAEPGGPDTLAAWIRAADGGAGSVAGGGEARTGAGSAAANGGRTAAGPAAAKGSAHPGPTCVVAADGTVTGHKIRVPHLVDASDVVVAAAGAHGVELRLVDGEHLRPRPVDAGPHGLDATRPVASVELAAVPSVPLVAPDRAADVLALTRRRALALLAAEGVGVAAQALATATGHAASRTQFGRPIGANQAVAHPLAEVYGQVETARSLAYRAAWSVDAESGPAADLAVVTATAAAREAATAACEAAIQTYGGSGFTWEQPLHRWYRRAWWLATFDGTVADFRAELAGLLLDGPGDTR</sequence>
<evidence type="ECO:0000256" key="5">
    <source>
        <dbReference type="ARBA" id="ARBA00023002"/>
    </source>
</evidence>
<evidence type="ECO:0000256" key="6">
    <source>
        <dbReference type="SAM" id="MobiDB-lite"/>
    </source>
</evidence>
<evidence type="ECO:0000256" key="4">
    <source>
        <dbReference type="ARBA" id="ARBA00022827"/>
    </source>
</evidence>
<accession>A0A420EVT7</accession>
<dbReference type="InterPro" id="IPR009075">
    <property type="entry name" value="AcylCo_DH/oxidase_C"/>
</dbReference>
<dbReference type="SUPFAM" id="SSF56645">
    <property type="entry name" value="Acyl-CoA dehydrogenase NM domain-like"/>
    <property type="match status" value="1"/>
</dbReference>
<dbReference type="Proteomes" id="UP000285744">
    <property type="component" value="Unassembled WGS sequence"/>
</dbReference>
<feature type="domain" description="Acyl-CoA dehydrogenase/oxidase C-terminal" evidence="7">
    <location>
        <begin position="248"/>
        <end position="370"/>
    </location>
</feature>
<dbReference type="EMBL" id="RAQQ01000019">
    <property type="protein sequence ID" value="RKF24844.1"/>
    <property type="molecule type" value="Genomic_DNA"/>
</dbReference>
<evidence type="ECO:0000256" key="1">
    <source>
        <dbReference type="ARBA" id="ARBA00001974"/>
    </source>
</evidence>
<reference evidence="8 9" key="1">
    <citation type="journal article" date="2018" name="Int. J. Syst. Evol. Microbiol.">
        <title>Micromonospora globbae sp. nov., an endophytic actinomycete isolated from roots of Globba winitii C. H. Wright.</title>
        <authorList>
            <person name="Kuncharoen N."/>
            <person name="Pittayakhajonwut P."/>
            <person name="Tanasupawat S."/>
        </authorList>
    </citation>
    <scope>NUCLEOTIDE SEQUENCE [LARGE SCALE GENOMIC DNA]</scope>
    <source>
        <strain evidence="8 9">WPS1-2</strain>
    </source>
</reference>
<dbReference type="RefSeq" id="WP_120330747.1">
    <property type="nucleotide sequence ID" value="NZ_RAQQ01000019.1"/>
</dbReference>
<dbReference type="Gene3D" id="1.10.540.10">
    <property type="entry name" value="Acyl-CoA dehydrogenase/oxidase, N-terminal domain"/>
    <property type="match status" value="1"/>
</dbReference>
<evidence type="ECO:0000256" key="2">
    <source>
        <dbReference type="ARBA" id="ARBA00009347"/>
    </source>
</evidence>
<dbReference type="OrthoDB" id="8677713at2"/>
<comment type="caution">
    <text evidence="8">The sequence shown here is derived from an EMBL/GenBank/DDBJ whole genome shotgun (WGS) entry which is preliminary data.</text>
</comment>
<name>A0A420EVT7_9ACTN</name>
<dbReference type="Pfam" id="PF00441">
    <property type="entry name" value="Acyl-CoA_dh_1"/>
    <property type="match status" value="1"/>
</dbReference>
<comment type="cofactor">
    <cofactor evidence="1">
        <name>FAD</name>
        <dbReference type="ChEBI" id="CHEBI:57692"/>
    </cofactor>
</comment>
<dbReference type="PANTHER" id="PTHR43884">
    <property type="entry name" value="ACYL-COA DEHYDROGENASE"/>
    <property type="match status" value="1"/>
</dbReference>
<dbReference type="GO" id="GO:0003995">
    <property type="term" value="F:acyl-CoA dehydrogenase activity"/>
    <property type="evidence" value="ECO:0007669"/>
    <property type="project" value="TreeGrafter"/>
</dbReference>
<comment type="similarity">
    <text evidence="2">Belongs to the acyl-CoA dehydrogenase family.</text>
</comment>
<evidence type="ECO:0000313" key="9">
    <source>
        <dbReference type="Proteomes" id="UP000285744"/>
    </source>
</evidence>
<keyword evidence="4" id="KW-0274">FAD</keyword>
<evidence type="ECO:0000259" key="7">
    <source>
        <dbReference type="Pfam" id="PF00441"/>
    </source>
</evidence>
<dbReference type="InterPro" id="IPR036250">
    <property type="entry name" value="AcylCo_DH-like_C"/>
</dbReference>
<dbReference type="Gene3D" id="1.20.140.10">
    <property type="entry name" value="Butyryl-CoA Dehydrogenase, subunit A, domain 3"/>
    <property type="match status" value="1"/>
</dbReference>
<dbReference type="GO" id="GO:0050660">
    <property type="term" value="F:flavin adenine dinucleotide binding"/>
    <property type="evidence" value="ECO:0007669"/>
    <property type="project" value="InterPro"/>
</dbReference>
<dbReference type="SUPFAM" id="SSF47203">
    <property type="entry name" value="Acyl-CoA dehydrogenase C-terminal domain-like"/>
    <property type="match status" value="1"/>
</dbReference>
<gene>
    <name evidence="8" type="ORF">D7I43_23615</name>
</gene>
<dbReference type="InterPro" id="IPR037069">
    <property type="entry name" value="AcylCoA_DH/ox_N_sf"/>
</dbReference>
<dbReference type="PANTHER" id="PTHR43884:SF20">
    <property type="entry name" value="ACYL-COA DEHYDROGENASE FADE28"/>
    <property type="match status" value="1"/>
</dbReference>
<keyword evidence="3" id="KW-0285">Flavoprotein</keyword>
<evidence type="ECO:0000256" key="3">
    <source>
        <dbReference type="ARBA" id="ARBA00022630"/>
    </source>
</evidence>
<organism evidence="8 9">
    <name type="scientific">Micromonospora globbae</name>
    <dbReference type="NCBI Taxonomy" id="1894969"/>
    <lineage>
        <taxon>Bacteria</taxon>
        <taxon>Bacillati</taxon>
        <taxon>Actinomycetota</taxon>
        <taxon>Actinomycetes</taxon>
        <taxon>Micromonosporales</taxon>
        <taxon>Micromonosporaceae</taxon>
        <taxon>Micromonospora</taxon>
    </lineage>
</organism>
<feature type="compositionally biased region" description="Low complexity" evidence="6">
    <location>
        <begin position="123"/>
        <end position="149"/>
    </location>
</feature>
<proteinExistence type="inferred from homology"/>
<keyword evidence="5" id="KW-0560">Oxidoreductase</keyword>
<evidence type="ECO:0000313" key="8">
    <source>
        <dbReference type="EMBL" id="RKF24844.1"/>
    </source>
</evidence>